<proteinExistence type="predicted"/>
<reference evidence="1 2" key="1">
    <citation type="submission" date="2016-10" db="EMBL/GenBank/DDBJ databases">
        <authorList>
            <person name="Varghese N."/>
            <person name="Submissions S."/>
        </authorList>
    </citation>
    <scope>NUCLEOTIDE SEQUENCE [LARGE SCALE GENOMIC DNA]</scope>
    <source>
        <strain evidence="1 2">Nl1</strain>
    </source>
</reference>
<sequence length="79" mass="9357">MGRLLFFVLIAVLVFWAIRSYRRGLKKRQEEAQKESPSIESEDMVRCTHCGVHLPKSESILSEDKFFCSDEHRHLHLQR</sequence>
<evidence type="ECO:0000313" key="2">
    <source>
        <dbReference type="Proteomes" id="UP000183471"/>
    </source>
</evidence>
<accession>A0ABY0TCE7</accession>
<comment type="caution">
    <text evidence="1">The sequence shown here is derived from an EMBL/GenBank/DDBJ whole genome shotgun (WGS) entry which is preliminary data.</text>
</comment>
<organism evidence="1 2">
    <name type="scientific">Nitrosospira multiformis</name>
    <dbReference type="NCBI Taxonomy" id="1231"/>
    <lineage>
        <taxon>Bacteria</taxon>
        <taxon>Pseudomonadati</taxon>
        <taxon>Pseudomonadota</taxon>
        <taxon>Betaproteobacteria</taxon>
        <taxon>Nitrosomonadales</taxon>
        <taxon>Nitrosomonadaceae</taxon>
        <taxon>Nitrosospira</taxon>
    </lineage>
</organism>
<evidence type="ECO:0000313" key="1">
    <source>
        <dbReference type="EMBL" id="SDQ61754.1"/>
    </source>
</evidence>
<dbReference type="EMBL" id="FNKY01000001">
    <property type="protein sequence ID" value="SDQ61754.1"/>
    <property type="molecule type" value="Genomic_DNA"/>
</dbReference>
<dbReference type="RefSeq" id="WP_074631816.1">
    <property type="nucleotide sequence ID" value="NZ_FNKY01000001.1"/>
</dbReference>
<protein>
    <recommendedName>
        <fullName evidence="3">Preprotein translocase subunit YajC</fullName>
    </recommendedName>
</protein>
<name>A0ABY0TCE7_9PROT</name>
<keyword evidence="2" id="KW-1185">Reference proteome</keyword>
<dbReference type="NCBIfam" id="NF041023">
    <property type="entry name" value="PP0621_fam"/>
    <property type="match status" value="1"/>
</dbReference>
<dbReference type="Proteomes" id="UP000183471">
    <property type="component" value="Unassembled WGS sequence"/>
</dbReference>
<evidence type="ECO:0008006" key="3">
    <source>
        <dbReference type="Google" id="ProtNLM"/>
    </source>
</evidence>
<dbReference type="InterPro" id="IPR049708">
    <property type="entry name" value="PP0621-like"/>
</dbReference>
<gene>
    <name evidence="1" type="ORF">SAMN05216402_1567</name>
</gene>